<organism evidence="2 3">
    <name type="scientific">Psittacicella gerlachiana</name>
    <dbReference type="NCBI Taxonomy" id="2028574"/>
    <lineage>
        <taxon>Bacteria</taxon>
        <taxon>Pseudomonadati</taxon>
        <taxon>Pseudomonadota</taxon>
        <taxon>Gammaproteobacteria</taxon>
        <taxon>Pasteurellales</taxon>
        <taxon>Psittacicellaceae</taxon>
        <taxon>Psittacicella</taxon>
    </lineage>
</organism>
<proteinExistence type="predicted"/>
<feature type="coiled-coil region" evidence="1">
    <location>
        <begin position="49"/>
        <end position="76"/>
    </location>
</feature>
<comment type="caution">
    <text evidence="2">The sequence shown here is derived from an EMBL/GenBank/DDBJ whole genome shotgun (WGS) entry which is preliminary data.</text>
</comment>
<accession>A0A3A1YH86</accession>
<dbReference type="EMBL" id="NRJF01000064">
    <property type="protein sequence ID" value="RIY36430.1"/>
    <property type="molecule type" value="Genomic_DNA"/>
</dbReference>
<evidence type="ECO:0000313" key="3">
    <source>
        <dbReference type="Proteomes" id="UP000265964"/>
    </source>
</evidence>
<dbReference type="OrthoDB" id="5679257at2"/>
<evidence type="ECO:0000313" key="2">
    <source>
        <dbReference type="EMBL" id="RIY36430.1"/>
    </source>
</evidence>
<name>A0A3A1YH86_9GAMM</name>
<dbReference type="Proteomes" id="UP000265964">
    <property type="component" value="Unassembled WGS sequence"/>
</dbReference>
<dbReference type="AlphaFoldDB" id="A0A3A1YH86"/>
<dbReference type="RefSeq" id="WP_119534461.1">
    <property type="nucleotide sequence ID" value="NZ_NRJF01000064.1"/>
</dbReference>
<keyword evidence="1" id="KW-0175">Coiled coil</keyword>
<reference evidence="2 3" key="1">
    <citation type="submission" date="2017-08" db="EMBL/GenBank/DDBJ databases">
        <title>Reclassification of Bisgaard taxon 37 and 44.</title>
        <authorList>
            <person name="Christensen H."/>
        </authorList>
    </citation>
    <scope>NUCLEOTIDE SEQUENCE [LARGE SCALE GENOMIC DNA]</scope>
    <source>
        <strain evidence="2 3">EEAB3T1</strain>
    </source>
</reference>
<keyword evidence="3" id="KW-1185">Reference proteome</keyword>
<evidence type="ECO:0000256" key="1">
    <source>
        <dbReference type="SAM" id="Coils"/>
    </source>
</evidence>
<gene>
    <name evidence="2" type="ORF">CKF59_02770</name>
</gene>
<sequence>MSDEYKAACSELNKLEELVKQFSQKNKLDNLVVKLNDYLTVTDVINSGLEQKKQNDQELLQKANRYNATKKEIEAEKSKRELHVKFAKEKFYLDCLKPSIDTLTAQLNKFSDTFNGDESLKANFEGITLILKSFEDNLVSLGLHTREEAKVTEGESTAQEKEGE</sequence>
<protein>
    <submittedName>
        <fullName evidence="2">Uncharacterized protein</fullName>
    </submittedName>
</protein>